<evidence type="ECO:0000256" key="3">
    <source>
        <dbReference type="ARBA" id="ARBA00023163"/>
    </source>
</evidence>
<keyword evidence="8" id="KW-1185">Reference proteome</keyword>
<keyword evidence="2" id="KW-0238">DNA-binding</keyword>
<dbReference type="InterPro" id="IPR005471">
    <property type="entry name" value="Tscrpt_reg_IclR_N"/>
</dbReference>
<dbReference type="InterPro" id="IPR036388">
    <property type="entry name" value="WH-like_DNA-bd_sf"/>
</dbReference>
<dbReference type="Pfam" id="PF09339">
    <property type="entry name" value="HTH_IclR"/>
    <property type="match status" value="1"/>
</dbReference>
<evidence type="ECO:0000313" key="8">
    <source>
        <dbReference type="Proteomes" id="UP001628281"/>
    </source>
</evidence>
<comment type="caution">
    <text evidence="7">The sequence shown here is derived from an EMBL/GenBank/DDBJ whole genome shotgun (WGS) entry which is preliminary data.</text>
</comment>
<dbReference type="SUPFAM" id="SSF55781">
    <property type="entry name" value="GAF domain-like"/>
    <property type="match status" value="1"/>
</dbReference>
<feature type="domain" description="IclR-ED" evidence="6">
    <location>
        <begin position="94"/>
        <end position="277"/>
    </location>
</feature>
<evidence type="ECO:0000256" key="1">
    <source>
        <dbReference type="ARBA" id="ARBA00023015"/>
    </source>
</evidence>
<dbReference type="RefSeq" id="WP_407825171.1">
    <property type="nucleotide sequence ID" value="NZ_JBJLSN010000041.1"/>
</dbReference>
<name>A0ABW8VF32_9PROT</name>
<dbReference type="Gene3D" id="3.30.450.40">
    <property type="match status" value="1"/>
</dbReference>
<evidence type="ECO:0000313" key="7">
    <source>
        <dbReference type="EMBL" id="MFL7904058.1"/>
    </source>
</evidence>
<dbReference type="SUPFAM" id="SSF46785">
    <property type="entry name" value="Winged helix' DNA-binding domain"/>
    <property type="match status" value="1"/>
</dbReference>
<dbReference type="PANTHER" id="PTHR30136:SF24">
    <property type="entry name" value="HTH-TYPE TRANSCRIPTIONAL REPRESSOR ALLR"/>
    <property type="match status" value="1"/>
</dbReference>
<dbReference type="InterPro" id="IPR036390">
    <property type="entry name" value="WH_DNA-bd_sf"/>
</dbReference>
<keyword evidence="1" id="KW-0805">Transcription regulation</keyword>
<dbReference type="Proteomes" id="UP001628281">
    <property type="component" value="Unassembled WGS sequence"/>
</dbReference>
<reference evidence="7 8" key="1">
    <citation type="submission" date="2024-11" db="EMBL/GenBank/DDBJ databases">
        <title>Draft genome sequences of two bacteria associated to sugarcane roots in Colombia.</title>
        <authorList>
            <person name="Pardo-Diaz S."/>
            <person name="Masmela-Mendoza J."/>
            <person name="Delgadillo-Duran P."/>
            <person name="Bautista E.J."/>
            <person name="Rojas-Tapias D.F."/>
        </authorList>
    </citation>
    <scope>NUCLEOTIDE SEQUENCE [LARGE SCALE GENOMIC DNA]</scope>
    <source>
        <strain evidence="7 8">Ap18</strain>
    </source>
</reference>
<dbReference type="SMART" id="SM00346">
    <property type="entry name" value="HTH_ICLR"/>
    <property type="match status" value="1"/>
</dbReference>
<dbReference type="PANTHER" id="PTHR30136">
    <property type="entry name" value="HELIX-TURN-HELIX TRANSCRIPTIONAL REGULATOR, ICLR FAMILY"/>
    <property type="match status" value="1"/>
</dbReference>
<organism evidence="7 8">
    <name type="scientific">Azospirillum argentinense</name>
    <dbReference type="NCBI Taxonomy" id="2970906"/>
    <lineage>
        <taxon>Bacteria</taxon>
        <taxon>Pseudomonadati</taxon>
        <taxon>Pseudomonadota</taxon>
        <taxon>Alphaproteobacteria</taxon>
        <taxon>Rhodospirillales</taxon>
        <taxon>Azospirillaceae</taxon>
        <taxon>Azospirillum</taxon>
    </lineage>
</organism>
<dbReference type="PROSITE" id="PS51078">
    <property type="entry name" value="ICLR_ED"/>
    <property type="match status" value="1"/>
</dbReference>
<evidence type="ECO:0000256" key="2">
    <source>
        <dbReference type="ARBA" id="ARBA00023125"/>
    </source>
</evidence>
<sequence length="277" mass="29128">MKTRSTPTPDAATATATATANVPDDAAKPKAAATDRTFAILELVASASGPLAVKTIGTTLGLPKPTAHRLVNSLIEKGLLARDLETRDVIIGVEAARLAVGILRASLSRAPVRSVLRAVSAELGETCNVGVLDGGDVVYLDRVEVEHWPLRLQFGVGSRVPMHCTAMGKLFLATLPDGMRSRLLASGPFSAQTAYTLTDPDALAAELERIAARGYSLDDEEYVVGVFCVAVPILSSTGRTVAAIAVQAPKVRLSHDRVEQVLPILRRGAEALSAQFG</sequence>
<accession>A0ABW8VF32</accession>
<dbReference type="InterPro" id="IPR014757">
    <property type="entry name" value="Tscrpt_reg_IclR_C"/>
</dbReference>
<dbReference type="Pfam" id="PF01614">
    <property type="entry name" value="IclR_C"/>
    <property type="match status" value="1"/>
</dbReference>
<proteinExistence type="predicted"/>
<dbReference type="PROSITE" id="PS51077">
    <property type="entry name" value="HTH_ICLR"/>
    <property type="match status" value="1"/>
</dbReference>
<gene>
    <name evidence="7" type="ORF">ACJ41P_23195</name>
</gene>
<keyword evidence="3" id="KW-0804">Transcription</keyword>
<dbReference type="EMBL" id="JBJLSN010000041">
    <property type="protein sequence ID" value="MFL7904058.1"/>
    <property type="molecule type" value="Genomic_DNA"/>
</dbReference>
<evidence type="ECO:0000256" key="4">
    <source>
        <dbReference type="SAM" id="MobiDB-lite"/>
    </source>
</evidence>
<dbReference type="InterPro" id="IPR029016">
    <property type="entry name" value="GAF-like_dom_sf"/>
</dbReference>
<feature type="region of interest" description="Disordered" evidence="4">
    <location>
        <begin position="1"/>
        <end position="26"/>
    </location>
</feature>
<evidence type="ECO:0000259" key="6">
    <source>
        <dbReference type="PROSITE" id="PS51078"/>
    </source>
</evidence>
<feature type="domain" description="HTH iclR-type" evidence="5">
    <location>
        <begin position="31"/>
        <end position="93"/>
    </location>
</feature>
<protein>
    <submittedName>
        <fullName evidence="7">IclR family transcriptional regulator</fullName>
    </submittedName>
</protein>
<dbReference type="InterPro" id="IPR050707">
    <property type="entry name" value="HTH_MetabolicPath_Reg"/>
</dbReference>
<evidence type="ECO:0000259" key="5">
    <source>
        <dbReference type="PROSITE" id="PS51077"/>
    </source>
</evidence>
<dbReference type="Gene3D" id="1.10.10.10">
    <property type="entry name" value="Winged helix-like DNA-binding domain superfamily/Winged helix DNA-binding domain"/>
    <property type="match status" value="1"/>
</dbReference>